<gene>
    <name evidence="3" type="ORF">ABLV49_21550</name>
</gene>
<dbReference type="RefSeq" id="WP_349282366.1">
    <property type="nucleotide sequence ID" value="NZ_CBCSCU010000043.1"/>
</dbReference>
<dbReference type="Gene3D" id="3.40.190.10">
    <property type="entry name" value="Periplasmic binding protein-like II"/>
    <property type="match status" value="1"/>
</dbReference>
<organism evidence="3">
    <name type="scientific">Polaromonas hydrogenivorans</name>
    <dbReference type="NCBI Taxonomy" id="335476"/>
    <lineage>
        <taxon>Bacteria</taxon>
        <taxon>Pseudomonadati</taxon>
        <taxon>Pseudomonadota</taxon>
        <taxon>Betaproteobacteria</taxon>
        <taxon>Burkholderiales</taxon>
        <taxon>Comamonadaceae</taxon>
        <taxon>Polaromonas</taxon>
    </lineage>
</organism>
<accession>A0AAU7LYD2</accession>
<keyword evidence="3" id="KW-0614">Plasmid</keyword>
<sequence length="319" mass="34434">MNKLMRLHWLWVLAFPFSASLAQEGARPALKLVVPYSAGGSTDYVARLLQKPLSEILNQPVIIENKPGAAGTIGTDFVAKATPDGNTLVFGNQGPNAIVPAARPTPYDPINDLRPLTTVAFMPLVLMTSADLGPKTLKEFLQRGRSPGTTMNYGSSGTGSLAHLTGHEFSRQGKLDMTHVPYQGGGAVTTALLRGEIQGSFATGLESAALMQSGKLRFLAVTSAKRLPTLADVPTLAEEIPGFESTLWFAVFAPKGTRDDVAERLRNAVVKAVERPEFQKYLAARHAEARTSTPQELTQLVKQDMARWGDVVRKAKIPM</sequence>
<comment type="similarity">
    <text evidence="1">Belongs to the UPF0065 (bug) family.</text>
</comment>
<evidence type="ECO:0000256" key="1">
    <source>
        <dbReference type="ARBA" id="ARBA00006987"/>
    </source>
</evidence>
<dbReference type="Pfam" id="PF03401">
    <property type="entry name" value="TctC"/>
    <property type="match status" value="1"/>
</dbReference>
<evidence type="ECO:0000313" key="3">
    <source>
        <dbReference type="EMBL" id="XBP72655.1"/>
    </source>
</evidence>
<keyword evidence="2" id="KW-0732">Signal</keyword>
<dbReference type="EMBL" id="CP157676">
    <property type="protein sequence ID" value="XBP72655.1"/>
    <property type="molecule type" value="Genomic_DNA"/>
</dbReference>
<protein>
    <submittedName>
        <fullName evidence="3">Tripartite tricarboxylate transporter substrate binding protein</fullName>
    </submittedName>
</protein>
<reference evidence="3" key="1">
    <citation type="submission" date="2024-05" db="EMBL/GenBank/DDBJ databases">
        <authorList>
            <person name="Bunk B."/>
            <person name="Swiderski J."/>
            <person name="Sproer C."/>
            <person name="Thiel V."/>
        </authorList>
    </citation>
    <scope>NUCLEOTIDE SEQUENCE</scope>
    <source>
        <strain evidence="3">DSM 17735</strain>
        <plasmid evidence="3">p1</plasmid>
    </source>
</reference>
<dbReference type="InterPro" id="IPR042100">
    <property type="entry name" value="Bug_dom1"/>
</dbReference>
<feature type="signal peptide" evidence="2">
    <location>
        <begin position="1"/>
        <end position="22"/>
    </location>
</feature>
<dbReference type="Gene3D" id="3.40.190.150">
    <property type="entry name" value="Bordetella uptake gene, domain 1"/>
    <property type="match status" value="1"/>
</dbReference>
<dbReference type="CDD" id="cd07012">
    <property type="entry name" value="PBP2_Bug_TTT"/>
    <property type="match status" value="1"/>
</dbReference>
<dbReference type="AlphaFoldDB" id="A0AAU7LYD2"/>
<dbReference type="PIRSF" id="PIRSF017082">
    <property type="entry name" value="YflP"/>
    <property type="match status" value="1"/>
</dbReference>
<evidence type="ECO:0000256" key="2">
    <source>
        <dbReference type="SAM" id="SignalP"/>
    </source>
</evidence>
<feature type="chain" id="PRO_5043560204" evidence="2">
    <location>
        <begin position="23"/>
        <end position="319"/>
    </location>
</feature>
<proteinExistence type="inferred from homology"/>
<name>A0AAU7LYD2_9BURK</name>
<dbReference type="PANTHER" id="PTHR42928:SF5">
    <property type="entry name" value="BLR1237 PROTEIN"/>
    <property type="match status" value="1"/>
</dbReference>
<dbReference type="SUPFAM" id="SSF53850">
    <property type="entry name" value="Periplasmic binding protein-like II"/>
    <property type="match status" value="1"/>
</dbReference>
<dbReference type="PANTHER" id="PTHR42928">
    <property type="entry name" value="TRICARBOXYLATE-BINDING PROTEIN"/>
    <property type="match status" value="1"/>
</dbReference>
<geneLocation type="plasmid" evidence="3">
    <name>p1</name>
</geneLocation>
<dbReference type="InterPro" id="IPR005064">
    <property type="entry name" value="BUG"/>
</dbReference>